<feature type="chain" id="PRO_5042951058" description="C-type lectin domain-containing protein" evidence="3">
    <location>
        <begin position="16"/>
        <end position="291"/>
    </location>
</feature>
<dbReference type="InterPro" id="IPR000884">
    <property type="entry name" value="TSP1_rpt"/>
</dbReference>
<dbReference type="AlphaFoldDB" id="A0AAN8JWR6"/>
<evidence type="ECO:0000259" key="4">
    <source>
        <dbReference type="PROSITE" id="PS50041"/>
    </source>
</evidence>
<dbReference type="FunFam" id="2.20.100.10:FF:000001">
    <property type="entry name" value="semaphorin-5A isoform X1"/>
    <property type="match status" value="1"/>
</dbReference>
<dbReference type="Pfam" id="PF00090">
    <property type="entry name" value="TSP_1"/>
    <property type="match status" value="1"/>
</dbReference>
<dbReference type="InterPro" id="IPR052065">
    <property type="entry name" value="Compl_asym_regulator"/>
</dbReference>
<keyword evidence="6" id="KW-1185">Reference proteome</keyword>
<protein>
    <recommendedName>
        <fullName evidence="4">C-type lectin domain-containing protein</fullName>
    </recommendedName>
</protein>
<feature type="domain" description="C-type lectin" evidence="4">
    <location>
        <begin position="179"/>
        <end position="288"/>
    </location>
</feature>
<dbReference type="Gene3D" id="3.10.100.10">
    <property type="entry name" value="Mannose-Binding Protein A, subunit A"/>
    <property type="match status" value="1"/>
</dbReference>
<evidence type="ECO:0000256" key="2">
    <source>
        <dbReference type="ARBA" id="ARBA00023157"/>
    </source>
</evidence>
<accession>A0AAN8JWR6</accession>
<dbReference type="Gene3D" id="2.20.100.10">
    <property type="entry name" value="Thrombospondin type-1 (TSP1) repeat"/>
    <property type="match status" value="1"/>
</dbReference>
<proteinExistence type="predicted"/>
<reference evidence="5 6" key="1">
    <citation type="submission" date="2024-01" db="EMBL/GenBank/DDBJ databases">
        <title>The genome of the rayed Mediterranean limpet Patella caerulea (Linnaeus, 1758).</title>
        <authorList>
            <person name="Anh-Thu Weber A."/>
            <person name="Halstead-Nussloch G."/>
        </authorList>
    </citation>
    <scope>NUCLEOTIDE SEQUENCE [LARGE SCALE GENOMIC DNA]</scope>
    <source>
        <strain evidence="5">AATW-2023a</strain>
        <tissue evidence="5">Whole specimen</tissue>
    </source>
</reference>
<dbReference type="PANTHER" id="PTHR22906:SF21">
    <property type="entry name" value="SEMA DOMAIN-CONTAINING PROTEIN"/>
    <property type="match status" value="1"/>
</dbReference>
<dbReference type="SUPFAM" id="SSF56436">
    <property type="entry name" value="C-type lectin-like"/>
    <property type="match status" value="1"/>
</dbReference>
<dbReference type="InterPro" id="IPR016187">
    <property type="entry name" value="CTDL_fold"/>
</dbReference>
<organism evidence="5 6">
    <name type="scientific">Patella caerulea</name>
    <name type="common">Rayed Mediterranean limpet</name>
    <dbReference type="NCBI Taxonomy" id="87958"/>
    <lineage>
        <taxon>Eukaryota</taxon>
        <taxon>Metazoa</taxon>
        <taxon>Spiralia</taxon>
        <taxon>Lophotrochozoa</taxon>
        <taxon>Mollusca</taxon>
        <taxon>Gastropoda</taxon>
        <taxon>Patellogastropoda</taxon>
        <taxon>Patelloidea</taxon>
        <taxon>Patellidae</taxon>
        <taxon>Patella</taxon>
    </lineage>
</organism>
<name>A0AAN8JWR6_PATCE</name>
<dbReference type="InterPro" id="IPR016186">
    <property type="entry name" value="C-type_lectin-like/link_sf"/>
</dbReference>
<feature type="signal peptide" evidence="3">
    <location>
        <begin position="1"/>
        <end position="15"/>
    </location>
</feature>
<evidence type="ECO:0000313" key="6">
    <source>
        <dbReference type="Proteomes" id="UP001347796"/>
    </source>
</evidence>
<dbReference type="SMART" id="SM00034">
    <property type="entry name" value="CLECT"/>
    <property type="match status" value="1"/>
</dbReference>
<evidence type="ECO:0000313" key="5">
    <source>
        <dbReference type="EMBL" id="KAK6187232.1"/>
    </source>
</evidence>
<dbReference type="SUPFAM" id="SSF82895">
    <property type="entry name" value="TSP-1 type 1 repeat"/>
    <property type="match status" value="1"/>
</dbReference>
<dbReference type="InterPro" id="IPR036383">
    <property type="entry name" value="TSP1_rpt_sf"/>
</dbReference>
<dbReference type="PROSITE" id="PS50092">
    <property type="entry name" value="TSP1"/>
    <property type="match status" value="1"/>
</dbReference>
<dbReference type="Pfam" id="PF00059">
    <property type="entry name" value="Lectin_C"/>
    <property type="match status" value="1"/>
</dbReference>
<comment type="caution">
    <text evidence="5">The sequence shown here is derived from an EMBL/GenBank/DDBJ whole genome shotgun (WGS) entry which is preliminary data.</text>
</comment>
<keyword evidence="3" id="KW-0732">Signal</keyword>
<gene>
    <name evidence="5" type="ORF">SNE40_005302</name>
</gene>
<keyword evidence="2" id="KW-1015">Disulfide bond</keyword>
<evidence type="ECO:0000256" key="3">
    <source>
        <dbReference type="SAM" id="SignalP"/>
    </source>
</evidence>
<evidence type="ECO:0000256" key="1">
    <source>
        <dbReference type="ARBA" id="ARBA00022737"/>
    </source>
</evidence>
<dbReference type="PROSITE" id="PS50041">
    <property type="entry name" value="C_TYPE_LECTIN_2"/>
    <property type="match status" value="1"/>
</dbReference>
<dbReference type="SMART" id="SM00209">
    <property type="entry name" value="TSP1"/>
    <property type="match status" value="1"/>
</dbReference>
<dbReference type="EMBL" id="JAZGQO010000004">
    <property type="protein sequence ID" value="KAK6187232.1"/>
    <property type="molecule type" value="Genomic_DNA"/>
</dbReference>
<sequence length="291" mass="31849">MRALIFVFLLSAVSATFFPGQSNICDSFKRKGICLFTDLLDIYIANNYKKQIYSCCTFSDNFAKVFARTKNGKEFLKLPGSYLKPIDFDTCNIAGDGICPKCCLVKGEWTQWSQFSGCSATCDGGKKIRVRECKLPASSSGVPTCEGDAVETMSCGETPCLETKCNAAGYTYDATIMVCIKIFGNPLLNFFGAKKKCESEGGRLYIADTTAKIGFLKTVIGDSSSTGNNFLLGGFDCNGQDEFKWLDGSDVEFGDVVPPSDKDCLKFSVHDNKLKAVKCTKLTEYVCELVH</sequence>
<keyword evidence="1" id="KW-0677">Repeat</keyword>
<dbReference type="CDD" id="cd00037">
    <property type="entry name" value="CLECT"/>
    <property type="match status" value="1"/>
</dbReference>
<dbReference type="PANTHER" id="PTHR22906">
    <property type="entry name" value="PROPERDIN"/>
    <property type="match status" value="1"/>
</dbReference>
<dbReference type="InterPro" id="IPR001304">
    <property type="entry name" value="C-type_lectin-like"/>
</dbReference>
<dbReference type="Proteomes" id="UP001347796">
    <property type="component" value="Unassembled WGS sequence"/>
</dbReference>